<dbReference type="GO" id="GO:0008483">
    <property type="term" value="F:transaminase activity"/>
    <property type="evidence" value="ECO:0007669"/>
    <property type="project" value="UniProtKB-KW"/>
</dbReference>
<dbReference type="CDD" id="cd00609">
    <property type="entry name" value="AAT_like"/>
    <property type="match status" value="1"/>
</dbReference>
<evidence type="ECO:0000256" key="5">
    <source>
        <dbReference type="ARBA" id="ARBA00022898"/>
    </source>
</evidence>
<dbReference type="EMBL" id="BARW01000666">
    <property type="protein sequence ID" value="GAI67533.1"/>
    <property type="molecule type" value="Genomic_DNA"/>
</dbReference>
<dbReference type="InterPro" id="IPR004838">
    <property type="entry name" value="NHTrfase_class1_PyrdxlP-BS"/>
</dbReference>
<keyword evidence="5" id="KW-0663">Pyridoxal phosphate</keyword>
<dbReference type="PANTHER" id="PTHR46383:SF3">
    <property type="entry name" value="ASPARTATE AMINOTRANSFERASE-RELATED"/>
    <property type="match status" value="1"/>
</dbReference>
<comment type="cofactor">
    <cofactor evidence="1">
        <name>pyridoxal 5'-phosphate</name>
        <dbReference type="ChEBI" id="CHEBI:597326"/>
    </cofactor>
</comment>
<dbReference type="GO" id="GO:0006520">
    <property type="term" value="P:amino acid metabolic process"/>
    <property type="evidence" value="ECO:0007669"/>
    <property type="project" value="InterPro"/>
</dbReference>
<dbReference type="InterPro" id="IPR015422">
    <property type="entry name" value="PyrdxlP-dep_Trfase_small"/>
</dbReference>
<proteinExistence type="inferred from homology"/>
<feature type="domain" description="Aminotransferase class I/classII large" evidence="6">
    <location>
        <begin position="46"/>
        <end position="394"/>
    </location>
</feature>
<evidence type="ECO:0000259" key="6">
    <source>
        <dbReference type="Pfam" id="PF00155"/>
    </source>
</evidence>
<reference evidence="7" key="1">
    <citation type="journal article" date="2014" name="Front. Microbiol.">
        <title>High frequency of phylogenetically diverse reductive dehalogenase-homologous genes in deep subseafloor sedimentary metagenomes.</title>
        <authorList>
            <person name="Kawai M."/>
            <person name="Futagami T."/>
            <person name="Toyoda A."/>
            <person name="Takaki Y."/>
            <person name="Nishi S."/>
            <person name="Hori S."/>
            <person name="Arai W."/>
            <person name="Tsubouchi T."/>
            <person name="Morono Y."/>
            <person name="Uchiyama I."/>
            <person name="Ito T."/>
            <person name="Fujiyama A."/>
            <person name="Inagaki F."/>
            <person name="Takami H."/>
        </authorList>
    </citation>
    <scope>NUCLEOTIDE SEQUENCE</scope>
    <source>
        <strain evidence="7">Expedition CK06-06</strain>
    </source>
</reference>
<dbReference type="InterPro" id="IPR004839">
    <property type="entry name" value="Aminotransferase_I/II_large"/>
</dbReference>
<name>X1QH45_9ZZZZ</name>
<dbReference type="Gene3D" id="3.40.640.10">
    <property type="entry name" value="Type I PLP-dependent aspartate aminotransferase-like (Major domain)"/>
    <property type="match status" value="1"/>
</dbReference>
<comment type="caution">
    <text evidence="7">The sequence shown here is derived from an EMBL/GenBank/DDBJ whole genome shotgun (WGS) entry which is preliminary data.</text>
</comment>
<keyword evidence="3" id="KW-0032">Aminotransferase</keyword>
<gene>
    <name evidence="7" type="ORF">S12H4_02636</name>
</gene>
<dbReference type="InterPro" id="IPR050596">
    <property type="entry name" value="AspAT/PAT-like"/>
</dbReference>
<accession>X1QH45</accession>
<dbReference type="Gene3D" id="3.90.1150.10">
    <property type="entry name" value="Aspartate Aminotransferase, domain 1"/>
    <property type="match status" value="1"/>
</dbReference>
<organism evidence="7">
    <name type="scientific">marine sediment metagenome</name>
    <dbReference type="NCBI Taxonomy" id="412755"/>
    <lineage>
        <taxon>unclassified sequences</taxon>
        <taxon>metagenomes</taxon>
        <taxon>ecological metagenomes</taxon>
    </lineage>
</organism>
<evidence type="ECO:0000256" key="4">
    <source>
        <dbReference type="ARBA" id="ARBA00022679"/>
    </source>
</evidence>
<dbReference type="GO" id="GO:0030170">
    <property type="term" value="F:pyridoxal phosphate binding"/>
    <property type="evidence" value="ECO:0007669"/>
    <property type="project" value="InterPro"/>
</dbReference>
<keyword evidence="4" id="KW-0808">Transferase</keyword>
<dbReference type="InterPro" id="IPR015424">
    <property type="entry name" value="PyrdxlP-dep_Trfase"/>
</dbReference>
<dbReference type="SUPFAM" id="SSF53383">
    <property type="entry name" value="PLP-dependent transferases"/>
    <property type="match status" value="1"/>
</dbReference>
<dbReference type="AlphaFoldDB" id="X1QH45"/>
<dbReference type="FunFam" id="3.40.640.10:FF:000033">
    <property type="entry name" value="Aspartate aminotransferase"/>
    <property type="match status" value="1"/>
</dbReference>
<dbReference type="PANTHER" id="PTHR46383">
    <property type="entry name" value="ASPARTATE AMINOTRANSFERASE"/>
    <property type="match status" value="1"/>
</dbReference>
<evidence type="ECO:0000256" key="2">
    <source>
        <dbReference type="ARBA" id="ARBA00007441"/>
    </source>
</evidence>
<evidence type="ECO:0000256" key="3">
    <source>
        <dbReference type="ARBA" id="ARBA00022576"/>
    </source>
</evidence>
<evidence type="ECO:0000313" key="7">
    <source>
        <dbReference type="EMBL" id="GAI67533.1"/>
    </source>
</evidence>
<comment type="similarity">
    <text evidence="2">Belongs to the class-I pyridoxal-phosphate-dependent aminotransferase family.</text>
</comment>
<dbReference type="Pfam" id="PF00155">
    <property type="entry name" value="Aminotran_1_2"/>
    <property type="match status" value="1"/>
</dbReference>
<dbReference type="InterPro" id="IPR015421">
    <property type="entry name" value="PyrdxlP-dep_Trfase_major"/>
</dbReference>
<evidence type="ECO:0000256" key="1">
    <source>
        <dbReference type="ARBA" id="ARBA00001933"/>
    </source>
</evidence>
<protein>
    <recommendedName>
        <fullName evidence="6">Aminotransferase class I/classII large domain-containing protein</fullName>
    </recommendedName>
</protein>
<dbReference type="PROSITE" id="PS00105">
    <property type="entry name" value="AA_TRANSFER_CLASS_1"/>
    <property type="match status" value="1"/>
</dbReference>
<sequence>MLPNQEIVMSSNPMGQRRKYHISQRVNQVSPSGIRRFFDLLASIEGVISLGVGEPDFATPWHICEEAISSLGKGYTMYTSNLGIPELRQELSRYLKDNYSLEYNPDSELLITVGVSEALDLAMRALLNPRDEVIMPDPCYVSYNPCVILAGGTPIMVPANQENNFGISAADIEARVTSQTKAILIGYPANPTGAVMTRDKLAQIAEVARRHQLLVISDEIYAKLVYGVEHTCFATLPEMKESTILLGGFSKTYAMTGWRIGYAAAPRAIIAAMVKIHQYTIMCAPTMAQVAAIEALKSGEDSAVGMVEEYNRRRLIIVKGLNDIGLPCFEPKGAFYAFPSIKSTGMTSEEFAERLLIEEKVAVVPGSAFGQCGEGYVRCCYATSLADIEEALSRMKRFVARHQTV</sequence>